<dbReference type="EMBL" id="PFED01000105">
    <property type="protein sequence ID" value="PJE62912.1"/>
    <property type="molecule type" value="Genomic_DNA"/>
</dbReference>
<dbReference type="Pfam" id="PF07883">
    <property type="entry name" value="Cupin_2"/>
    <property type="match status" value="1"/>
</dbReference>
<organism evidence="2 3">
    <name type="scientific">Candidatus Roizmanbacteria bacterium CG10_big_fil_rev_8_21_14_0_10_39_6</name>
    <dbReference type="NCBI Taxonomy" id="1974853"/>
    <lineage>
        <taxon>Bacteria</taxon>
        <taxon>Candidatus Roizmaniibacteriota</taxon>
    </lineage>
</organism>
<feature type="domain" description="Cupin type-2" evidence="1">
    <location>
        <begin position="26"/>
        <end position="82"/>
    </location>
</feature>
<dbReference type="Gene3D" id="2.60.120.10">
    <property type="entry name" value="Jelly Rolls"/>
    <property type="match status" value="1"/>
</dbReference>
<protein>
    <recommendedName>
        <fullName evidence="1">Cupin type-2 domain-containing protein</fullName>
    </recommendedName>
</protein>
<sequence>MVTDSIFRTSKKITDDDFGSCVVYYMKANSVEQKHYHDSIEILYIVKGSCKTHKRGQVYIYREGQVHQVINDSNEELVFVCLTIPPETEKNTHYV</sequence>
<gene>
    <name evidence="2" type="ORF">COU88_02420</name>
</gene>
<evidence type="ECO:0000313" key="3">
    <source>
        <dbReference type="Proteomes" id="UP000229554"/>
    </source>
</evidence>
<dbReference type="InterPro" id="IPR014710">
    <property type="entry name" value="RmlC-like_jellyroll"/>
</dbReference>
<reference evidence="3" key="1">
    <citation type="submission" date="2017-09" db="EMBL/GenBank/DDBJ databases">
        <title>Depth-based differentiation of microbial function through sediment-hosted aquifers and enrichment of novel symbionts in the deep terrestrial subsurface.</title>
        <authorList>
            <person name="Probst A.J."/>
            <person name="Ladd B."/>
            <person name="Jarett J.K."/>
            <person name="Geller-Mcgrath D.E."/>
            <person name="Sieber C.M.K."/>
            <person name="Emerson J.B."/>
            <person name="Anantharaman K."/>
            <person name="Thomas B.C."/>
            <person name="Malmstrom R."/>
            <person name="Stieglmeier M."/>
            <person name="Klingl A."/>
            <person name="Woyke T."/>
            <person name="Ryan C.M."/>
            <person name="Banfield J.F."/>
        </authorList>
    </citation>
    <scope>NUCLEOTIDE SEQUENCE [LARGE SCALE GENOMIC DNA]</scope>
</reference>
<dbReference type="InterPro" id="IPR011051">
    <property type="entry name" value="RmlC_Cupin_sf"/>
</dbReference>
<proteinExistence type="predicted"/>
<comment type="caution">
    <text evidence="2">The sequence shown here is derived from an EMBL/GenBank/DDBJ whole genome shotgun (WGS) entry which is preliminary data.</text>
</comment>
<evidence type="ECO:0000259" key="1">
    <source>
        <dbReference type="Pfam" id="PF07883"/>
    </source>
</evidence>
<dbReference type="AlphaFoldDB" id="A0A2M8KSL0"/>
<evidence type="ECO:0000313" key="2">
    <source>
        <dbReference type="EMBL" id="PJE62912.1"/>
    </source>
</evidence>
<dbReference type="InterPro" id="IPR013096">
    <property type="entry name" value="Cupin_2"/>
</dbReference>
<dbReference type="Proteomes" id="UP000229554">
    <property type="component" value="Unassembled WGS sequence"/>
</dbReference>
<accession>A0A2M8KSL0</accession>
<name>A0A2M8KSL0_9BACT</name>
<dbReference type="SUPFAM" id="SSF51182">
    <property type="entry name" value="RmlC-like cupins"/>
    <property type="match status" value="1"/>
</dbReference>